<dbReference type="GO" id="GO:0043200">
    <property type="term" value="P:response to amino acid"/>
    <property type="evidence" value="ECO:0007669"/>
    <property type="project" value="TreeGrafter"/>
</dbReference>
<dbReference type="InterPro" id="IPR019888">
    <property type="entry name" value="Tscrpt_reg_AsnC-like"/>
</dbReference>
<dbReference type="InterPro" id="IPR011008">
    <property type="entry name" value="Dimeric_a/b-barrel"/>
</dbReference>
<dbReference type="SMART" id="SM00344">
    <property type="entry name" value="HTH_ASNC"/>
    <property type="match status" value="2"/>
</dbReference>
<dbReference type="AlphaFoldDB" id="A0A0A1DIA8"/>
<name>A0A0A1DIA8_NOCSI</name>
<dbReference type="InterPro" id="IPR036388">
    <property type="entry name" value="WH-like_DNA-bd_sf"/>
</dbReference>
<dbReference type="PRINTS" id="PR00033">
    <property type="entry name" value="HTHASNC"/>
</dbReference>
<dbReference type="SUPFAM" id="SSF54909">
    <property type="entry name" value="Dimeric alpha+beta barrel"/>
    <property type="match status" value="2"/>
</dbReference>
<gene>
    <name evidence="1" type="ORF">KR76_05130</name>
</gene>
<dbReference type="STRING" id="2045.KR76_05130"/>
<dbReference type="GeneID" id="96608332"/>
<dbReference type="RefSeq" id="WP_038677082.1">
    <property type="nucleotide sequence ID" value="NZ_BJMC01000003.1"/>
</dbReference>
<dbReference type="InterPro" id="IPR019885">
    <property type="entry name" value="Tscrpt_reg_HTH_AsnC-type_CS"/>
</dbReference>
<dbReference type="GO" id="GO:0043565">
    <property type="term" value="F:sequence-specific DNA binding"/>
    <property type="evidence" value="ECO:0007669"/>
    <property type="project" value="InterPro"/>
</dbReference>
<dbReference type="Proteomes" id="UP000030300">
    <property type="component" value="Chromosome"/>
</dbReference>
<dbReference type="PANTHER" id="PTHR30154:SF34">
    <property type="entry name" value="TRANSCRIPTIONAL REGULATOR AZLB"/>
    <property type="match status" value="1"/>
</dbReference>
<dbReference type="Gene3D" id="3.30.70.920">
    <property type="match status" value="2"/>
</dbReference>
<proteinExistence type="predicted"/>
<protein>
    <submittedName>
        <fullName evidence="1">Transcriptional regulator, AsnC family</fullName>
    </submittedName>
</protein>
<dbReference type="SUPFAM" id="SSF46785">
    <property type="entry name" value="Winged helix' DNA-binding domain"/>
    <property type="match status" value="2"/>
</dbReference>
<dbReference type="Gene3D" id="1.10.10.10">
    <property type="entry name" value="Winged helix-like DNA-binding domain superfamily/Winged helix DNA-binding domain"/>
    <property type="match status" value="2"/>
</dbReference>
<sequence>MIGSADAGSLDMTIASALQVNGRATWGAIARALDLPERTVARRGQRLIDEGLVRVSTYLDTTIVGHAHPVVVEIHTAPGRAVQVGQILSERADASSVSVIEGSGDLTCMILPRTLEDRARLLLDEIPSIDDVVSVQASTVLRYFRSGYDWVARELPPEPTAALVQDMIRPAEDAVPAEHLELEPEDEALVAELAADGRAAVAQLARSVGLSTPTVRRRLDSLFAAGALHVRTEVAPALHGLGLEALIWLRVRPDRIDDVGRTLGRHPAVRFCVALTGRSQIMIDCLLLDEAALYAFVTEDIAGLGVESVDRTGVVLFPLRRGPLLVAPTAVEPVAD</sequence>
<dbReference type="Pfam" id="PF13404">
    <property type="entry name" value="HTH_AsnC-type"/>
    <property type="match status" value="2"/>
</dbReference>
<dbReference type="Pfam" id="PF01037">
    <property type="entry name" value="AsnC_trans_reg"/>
    <property type="match status" value="1"/>
</dbReference>
<keyword evidence="2" id="KW-1185">Reference proteome</keyword>
<evidence type="ECO:0000313" key="2">
    <source>
        <dbReference type="Proteomes" id="UP000030300"/>
    </source>
</evidence>
<organism evidence="1 2">
    <name type="scientific">Nocardioides simplex</name>
    <name type="common">Arthrobacter simplex</name>
    <dbReference type="NCBI Taxonomy" id="2045"/>
    <lineage>
        <taxon>Bacteria</taxon>
        <taxon>Bacillati</taxon>
        <taxon>Actinomycetota</taxon>
        <taxon>Actinomycetes</taxon>
        <taxon>Propionibacteriales</taxon>
        <taxon>Nocardioidaceae</taxon>
        <taxon>Pimelobacter</taxon>
    </lineage>
</organism>
<dbReference type="PANTHER" id="PTHR30154">
    <property type="entry name" value="LEUCINE-RESPONSIVE REGULATORY PROTEIN"/>
    <property type="match status" value="1"/>
</dbReference>
<accession>A0A0A1DIA8</accession>
<dbReference type="EMBL" id="CP009896">
    <property type="protein sequence ID" value="AIY16293.1"/>
    <property type="molecule type" value="Genomic_DNA"/>
</dbReference>
<dbReference type="eggNOG" id="COG1522">
    <property type="taxonomic scope" value="Bacteria"/>
</dbReference>
<dbReference type="PROSITE" id="PS00519">
    <property type="entry name" value="HTH_ASNC_1"/>
    <property type="match status" value="1"/>
</dbReference>
<dbReference type="InterPro" id="IPR019887">
    <property type="entry name" value="Tscrpt_reg_AsnC/Lrp_C"/>
</dbReference>
<evidence type="ECO:0000313" key="1">
    <source>
        <dbReference type="EMBL" id="AIY16293.1"/>
    </source>
</evidence>
<dbReference type="HOGENOM" id="CLU_044190_1_1_11"/>
<dbReference type="KEGG" id="psim:KR76_05130"/>
<dbReference type="InterPro" id="IPR000485">
    <property type="entry name" value="AsnC-type_HTH_dom"/>
</dbReference>
<reference evidence="1 2" key="1">
    <citation type="journal article" date="2015" name="Genome Announc.">
        <title>Complete Genome Sequence of Steroid-Transforming Nocardioides simplex VKM Ac-2033D.</title>
        <authorList>
            <person name="Shtratnikova V.Y."/>
            <person name="Schelkunov M.I."/>
            <person name="Pekov Y.A."/>
            <person name="Fokina V.V."/>
            <person name="Logacheva M.D."/>
            <person name="Sokolov S.L."/>
            <person name="Bragin E.Y."/>
            <person name="Ashapkin V.V."/>
            <person name="Donova M.V."/>
        </authorList>
    </citation>
    <scope>NUCLEOTIDE SEQUENCE [LARGE SCALE GENOMIC DNA]</scope>
    <source>
        <strain evidence="1 2">VKM Ac-2033D</strain>
    </source>
</reference>
<dbReference type="InterPro" id="IPR036390">
    <property type="entry name" value="WH_DNA-bd_sf"/>
</dbReference>
<dbReference type="OrthoDB" id="4050641at2"/>
<dbReference type="GO" id="GO:0005829">
    <property type="term" value="C:cytosol"/>
    <property type="evidence" value="ECO:0007669"/>
    <property type="project" value="TreeGrafter"/>
</dbReference>